<sequence length="147" mass="15427">MKTVSPVATGSSESLSAQSPSSQVDMARKQPAEPSTPLVPPEEASVSASPVTQQIPASQNGESAILSVKAPPMADPETLAPKTPLIQSCRKKLLQGFPIASQSLKLLLIPLSEKALEKGSTSNTEVQITRPKKASHEQSDGSSHFTE</sequence>
<evidence type="ECO:0000256" key="1">
    <source>
        <dbReference type="SAM" id="MobiDB-lite"/>
    </source>
</evidence>
<feature type="region of interest" description="Disordered" evidence="1">
    <location>
        <begin position="1"/>
        <end position="61"/>
    </location>
</feature>
<dbReference type="EMBL" id="JADBGQ010000007">
    <property type="protein sequence ID" value="KAG5389396.1"/>
    <property type="molecule type" value="Genomic_DNA"/>
</dbReference>
<evidence type="ECO:0000313" key="2">
    <source>
        <dbReference type="EMBL" id="KAG5389396.1"/>
    </source>
</evidence>
<gene>
    <name evidence="2" type="primary">A08p019170.1_BraROA</name>
    <name evidence="2" type="ORF">IGI04_030937</name>
</gene>
<keyword evidence="3" id="KW-1185">Reference proteome</keyword>
<feature type="region of interest" description="Disordered" evidence="1">
    <location>
        <begin position="116"/>
        <end position="147"/>
    </location>
</feature>
<reference evidence="2 3" key="1">
    <citation type="submission" date="2021-03" db="EMBL/GenBank/DDBJ databases">
        <authorList>
            <person name="King G.J."/>
            <person name="Bancroft I."/>
            <person name="Baten A."/>
            <person name="Bloomfield J."/>
            <person name="Borpatragohain P."/>
            <person name="He Z."/>
            <person name="Irish N."/>
            <person name="Irwin J."/>
            <person name="Liu K."/>
            <person name="Mauleon R.P."/>
            <person name="Moore J."/>
            <person name="Morris R."/>
            <person name="Ostergaard L."/>
            <person name="Wang B."/>
            <person name="Wells R."/>
        </authorList>
    </citation>
    <scope>NUCLEOTIDE SEQUENCE [LARGE SCALE GENOMIC DNA]</scope>
    <source>
        <strain evidence="2">R-o-18</strain>
        <tissue evidence="2">Leaf</tissue>
    </source>
</reference>
<feature type="compositionally biased region" description="Polar residues" evidence="1">
    <location>
        <begin position="46"/>
        <end position="61"/>
    </location>
</feature>
<feature type="compositionally biased region" description="Low complexity" evidence="1">
    <location>
        <begin position="11"/>
        <end position="22"/>
    </location>
</feature>
<feature type="compositionally biased region" description="Polar residues" evidence="1">
    <location>
        <begin position="1"/>
        <end position="10"/>
    </location>
</feature>
<protein>
    <submittedName>
        <fullName evidence="2">Uncharacterized protein</fullName>
    </submittedName>
</protein>
<organism evidence="2 3">
    <name type="scientific">Brassica rapa subsp. trilocularis</name>
    <dbReference type="NCBI Taxonomy" id="1813537"/>
    <lineage>
        <taxon>Eukaryota</taxon>
        <taxon>Viridiplantae</taxon>
        <taxon>Streptophyta</taxon>
        <taxon>Embryophyta</taxon>
        <taxon>Tracheophyta</taxon>
        <taxon>Spermatophyta</taxon>
        <taxon>Magnoliopsida</taxon>
        <taxon>eudicotyledons</taxon>
        <taxon>Gunneridae</taxon>
        <taxon>Pentapetalae</taxon>
        <taxon>rosids</taxon>
        <taxon>malvids</taxon>
        <taxon>Brassicales</taxon>
        <taxon>Brassicaceae</taxon>
        <taxon>Brassiceae</taxon>
        <taxon>Brassica</taxon>
    </lineage>
</organism>
<feature type="non-terminal residue" evidence="2">
    <location>
        <position position="147"/>
    </location>
</feature>
<accession>A0ABQ7LUJ7</accession>
<proteinExistence type="predicted"/>
<evidence type="ECO:0000313" key="3">
    <source>
        <dbReference type="Proteomes" id="UP000823674"/>
    </source>
</evidence>
<dbReference type="Proteomes" id="UP000823674">
    <property type="component" value="Chromosome A08"/>
</dbReference>
<name>A0ABQ7LUJ7_BRACM</name>
<comment type="caution">
    <text evidence="2">The sequence shown here is derived from an EMBL/GenBank/DDBJ whole genome shotgun (WGS) entry which is preliminary data.</text>
</comment>